<protein>
    <submittedName>
        <fullName evidence="1">Uncharacterized protein</fullName>
    </submittedName>
</protein>
<dbReference type="Proteomes" id="UP000016933">
    <property type="component" value="Unassembled WGS sequence"/>
</dbReference>
<gene>
    <name evidence="1" type="ORF">DOTSEDRAFT_71401</name>
</gene>
<dbReference type="AlphaFoldDB" id="N1PTK4"/>
<dbReference type="EMBL" id="KB446538">
    <property type="protein sequence ID" value="EME45690.1"/>
    <property type="molecule type" value="Genomic_DNA"/>
</dbReference>
<reference evidence="2" key="1">
    <citation type="journal article" date="2012" name="PLoS Genet.">
        <title>The genomes of the fungal plant pathogens Cladosporium fulvum and Dothistroma septosporum reveal adaptation to different hosts and lifestyles but also signatures of common ancestry.</title>
        <authorList>
            <person name="de Wit P.J.G.M."/>
            <person name="van der Burgt A."/>
            <person name="Oekmen B."/>
            <person name="Stergiopoulos I."/>
            <person name="Abd-Elsalam K.A."/>
            <person name="Aerts A.L."/>
            <person name="Bahkali A.H."/>
            <person name="Beenen H.G."/>
            <person name="Chettri P."/>
            <person name="Cox M.P."/>
            <person name="Datema E."/>
            <person name="de Vries R.P."/>
            <person name="Dhillon B."/>
            <person name="Ganley A.R."/>
            <person name="Griffiths S.A."/>
            <person name="Guo Y."/>
            <person name="Hamelin R.C."/>
            <person name="Henrissat B."/>
            <person name="Kabir M.S."/>
            <person name="Jashni M.K."/>
            <person name="Kema G."/>
            <person name="Klaubauf S."/>
            <person name="Lapidus A."/>
            <person name="Levasseur A."/>
            <person name="Lindquist E."/>
            <person name="Mehrabi R."/>
            <person name="Ohm R.A."/>
            <person name="Owen T.J."/>
            <person name="Salamov A."/>
            <person name="Schwelm A."/>
            <person name="Schijlen E."/>
            <person name="Sun H."/>
            <person name="van den Burg H.A."/>
            <person name="van Ham R.C.H.J."/>
            <person name="Zhang S."/>
            <person name="Goodwin S.B."/>
            <person name="Grigoriev I.V."/>
            <person name="Collemare J."/>
            <person name="Bradshaw R.E."/>
        </authorList>
    </citation>
    <scope>NUCLEOTIDE SEQUENCE [LARGE SCALE GENOMIC DNA]</scope>
    <source>
        <strain evidence="2">NZE10 / CBS 128990</strain>
    </source>
</reference>
<organism evidence="1 2">
    <name type="scientific">Dothistroma septosporum (strain NZE10 / CBS 128990)</name>
    <name type="common">Red band needle blight fungus</name>
    <name type="synonym">Mycosphaerella pini</name>
    <dbReference type="NCBI Taxonomy" id="675120"/>
    <lineage>
        <taxon>Eukaryota</taxon>
        <taxon>Fungi</taxon>
        <taxon>Dikarya</taxon>
        <taxon>Ascomycota</taxon>
        <taxon>Pezizomycotina</taxon>
        <taxon>Dothideomycetes</taxon>
        <taxon>Dothideomycetidae</taxon>
        <taxon>Mycosphaerellales</taxon>
        <taxon>Mycosphaerellaceae</taxon>
        <taxon>Dothistroma</taxon>
    </lineage>
</organism>
<proteinExistence type="predicted"/>
<keyword evidence="2" id="KW-1185">Reference proteome</keyword>
<dbReference type="HOGENOM" id="CLU_2757753_0_0_1"/>
<evidence type="ECO:0000313" key="1">
    <source>
        <dbReference type="EMBL" id="EME45690.1"/>
    </source>
</evidence>
<sequence>MTQRPSRHNVTMPDAYLRCPSSCPACVEAVMPMRSAARLRRRHREALFALETEVKESSEPQGINPPRGIP</sequence>
<accession>N1PTK4</accession>
<reference evidence="1 2" key="2">
    <citation type="journal article" date="2012" name="PLoS Pathog.">
        <title>Diverse lifestyles and strategies of plant pathogenesis encoded in the genomes of eighteen Dothideomycetes fungi.</title>
        <authorList>
            <person name="Ohm R.A."/>
            <person name="Feau N."/>
            <person name="Henrissat B."/>
            <person name="Schoch C.L."/>
            <person name="Horwitz B.A."/>
            <person name="Barry K.W."/>
            <person name="Condon B.J."/>
            <person name="Copeland A.C."/>
            <person name="Dhillon B."/>
            <person name="Glaser F."/>
            <person name="Hesse C.N."/>
            <person name="Kosti I."/>
            <person name="LaButti K."/>
            <person name="Lindquist E.A."/>
            <person name="Lucas S."/>
            <person name="Salamov A.A."/>
            <person name="Bradshaw R.E."/>
            <person name="Ciuffetti L."/>
            <person name="Hamelin R.C."/>
            <person name="Kema G.H.J."/>
            <person name="Lawrence C."/>
            <person name="Scott J.A."/>
            <person name="Spatafora J.W."/>
            <person name="Turgeon B.G."/>
            <person name="de Wit P.J.G.M."/>
            <person name="Zhong S."/>
            <person name="Goodwin S.B."/>
            <person name="Grigoriev I.V."/>
        </authorList>
    </citation>
    <scope>NUCLEOTIDE SEQUENCE [LARGE SCALE GENOMIC DNA]</scope>
    <source>
        <strain evidence="2">NZE10 / CBS 128990</strain>
    </source>
</reference>
<evidence type="ECO:0000313" key="2">
    <source>
        <dbReference type="Proteomes" id="UP000016933"/>
    </source>
</evidence>
<name>N1PTK4_DOTSN</name>